<organism evidence="1 2">
    <name type="scientific">Eumeta variegata</name>
    <name type="common">Bagworm moth</name>
    <name type="synonym">Eumeta japonica</name>
    <dbReference type="NCBI Taxonomy" id="151549"/>
    <lineage>
        <taxon>Eukaryota</taxon>
        <taxon>Metazoa</taxon>
        <taxon>Ecdysozoa</taxon>
        <taxon>Arthropoda</taxon>
        <taxon>Hexapoda</taxon>
        <taxon>Insecta</taxon>
        <taxon>Pterygota</taxon>
        <taxon>Neoptera</taxon>
        <taxon>Endopterygota</taxon>
        <taxon>Lepidoptera</taxon>
        <taxon>Glossata</taxon>
        <taxon>Ditrysia</taxon>
        <taxon>Tineoidea</taxon>
        <taxon>Psychidae</taxon>
        <taxon>Oiketicinae</taxon>
        <taxon>Eumeta</taxon>
    </lineage>
</organism>
<proteinExistence type="predicted"/>
<evidence type="ECO:0000313" key="1">
    <source>
        <dbReference type="EMBL" id="GBP11021.1"/>
    </source>
</evidence>
<evidence type="ECO:0000313" key="2">
    <source>
        <dbReference type="Proteomes" id="UP000299102"/>
    </source>
</evidence>
<gene>
    <name evidence="1" type="ORF">EVAR_79699_1</name>
</gene>
<dbReference type="AlphaFoldDB" id="A0A4C1TCI7"/>
<comment type="caution">
    <text evidence="1">The sequence shown here is derived from an EMBL/GenBank/DDBJ whole genome shotgun (WGS) entry which is preliminary data.</text>
</comment>
<reference evidence="1 2" key="1">
    <citation type="journal article" date="2019" name="Commun. Biol.">
        <title>The bagworm genome reveals a unique fibroin gene that provides high tensile strength.</title>
        <authorList>
            <person name="Kono N."/>
            <person name="Nakamura H."/>
            <person name="Ohtoshi R."/>
            <person name="Tomita M."/>
            <person name="Numata K."/>
            <person name="Arakawa K."/>
        </authorList>
    </citation>
    <scope>NUCLEOTIDE SEQUENCE [LARGE SCALE GENOMIC DNA]</scope>
</reference>
<keyword evidence="2" id="KW-1185">Reference proteome</keyword>
<accession>A0A4C1TCI7</accession>
<sequence>MRQLLKESVCRKYNDHALMLSRTVKSRDARSDLGPMGIGVSKCFNNDLITTIGADDDDNKDNSLLKTGEDAEGCVKAGHQTGLFNHHITIICINIELKIAPDIEDYYKVIVQRAAQAASILTRLRARWRARRRGPRARFTSSRQPARRRLRTYNRFLCREETQGHGGYRAGCARAAGHSATFTVHSDAAGAAV</sequence>
<protein>
    <submittedName>
        <fullName evidence="1">Uncharacterized protein</fullName>
    </submittedName>
</protein>
<dbReference type="Proteomes" id="UP000299102">
    <property type="component" value="Unassembled WGS sequence"/>
</dbReference>
<dbReference type="EMBL" id="BGZK01000044">
    <property type="protein sequence ID" value="GBP11021.1"/>
    <property type="molecule type" value="Genomic_DNA"/>
</dbReference>
<name>A0A4C1TCI7_EUMVA</name>